<dbReference type="PROSITE" id="PS50262">
    <property type="entry name" value="G_PROTEIN_RECEP_F1_2"/>
    <property type="match status" value="1"/>
</dbReference>
<dbReference type="Gene3D" id="1.20.1070.10">
    <property type="entry name" value="Rhodopsin 7-helix transmembrane proteins"/>
    <property type="match status" value="1"/>
</dbReference>
<dbReference type="PRINTS" id="PR00237">
    <property type="entry name" value="GPCRRHODOPSN"/>
</dbReference>
<evidence type="ECO:0000256" key="3">
    <source>
        <dbReference type="ARBA" id="ARBA00022692"/>
    </source>
</evidence>
<dbReference type="SUPFAM" id="SSF81321">
    <property type="entry name" value="Family A G protein-coupled receptor-like"/>
    <property type="match status" value="1"/>
</dbReference>
<dbReference type="OrthoDB" id="10047103at2759"/>
<evidence type="ECO:0000256" key="5">
    <source>
        <dbReference type="ARBA" id="ARBA00023136"/>
    </source>
</evidence>
<evidence type="ECO:0000256" key="1">
    <source>
        <dbReference type="ARBA" id="ARBA00004651"/>
    </source>
</evidence>
<feature type="transmembrane region" description="Helical" evidence="9">
    <location>
        <begin position="463"/>
        <end position="488"/>
    </location>
</feature>
<dbReference type="InterPro" id="IPR017452">
    <property type="entry name" value="GPCR_Rhodpsn_7TM"/>
</dbReference>
<feature type="region of interest" description="Disordered" evidence="8">
    <location>
        <begin position="776"/>
        <end position="885"/>
    </location>
</feature>
<dbReference type="PANTHER" id="PTHR24241">
    <property type="entry name" value="NEUROPEPTIDE RECEPTOR-RELATED G-PROTEIN COUPLED RECEPTOR"/>
    <property type="match status" value="1"/>
</dbReference>
<dbReference type="PANTHER" id="PTHR24241:SF76">
    <property type="entry name" value="NEUROPEPTIDE SIFAMIDE RECEPTOR"/>
    <property type="match status" value="1"/>
</dbReference>
<dbReference type="GO" id="GO:0042277">
    <property type="term" value="F:peptide binding"/>
    <property type="evidence" value="ECO:0007669"/>
    <property type="project" value="TreeGrafter"/>
</dbReference>
<protein>
    <submittedName>
        <fullName evidence="11">NPFFR2 protein</fullName>
    </submittedName>
</protein>
<keyword evidence="2" id="KW-1003">Cell membrane</keyword>
<reference evidence="11" key="1">
    <citation type="submission" date="2022-01" db="EMBL/GenBank/DDBJ databases">
        <authorList>
            <person name="Braso-Vives M."/>
        </authorList>
    </citation>
    <scope>NUCLEOTIDE SEQUENCE</scope>
</reference>
<dbReference type="Proteomes" id="UP000838412">
    <property type="component" value="Chromosome 4"/>
</dbReference>
<feature type="transmembrane region" description="Helical" evidence="9">
    <location>
        <begin position="414"/>
        <end position="436"/>
    </location>
</feature>
<feature type="transmembrane region" description="Helical" evidence="9">
    <location>
        <begin position="208"/>
        <end position="228"/>
    </location>
</feature>
<dbReference type="GO" id="GO:0005886">
    <property type="term" value="C:plasma membrane"/>
    <property type="evidence" value="ECO:0007669"/>
    <property type="project" value="UniProtKB-SubCell"/>
</dbReference>
<keyword evidence="7" id="KW-0807">Transducer</keyword>
<evidence type="ECO:0000259" key="10">
    <source>
        <dbReference type="PROSITE" id="PS50262"/>
    </source>
</evidence>
<evidence type="ECO:0000256" key="7">
    <source>
        <dbReference type="RuleBase" id="RU000688"/>
    </source>
</evidence>
<keyword evidence="6 7" id="KW-0675">Receptor</keyword>
<feature type="transmembrane region" description="Helical" evidence="9">
    <location>
        <begin position="136"/>
        <end position="153"/>
    </location>
</feature>
<dbReference type="Pfam" id="PF00001">
    <property type="entry name" value="7tm_1"/>
    <property type="match status" value="1"/>
</dbReference>
<keyword evidence="7" id="KW-0297">G-protein coupled receptor</keyword>
<dbReference type="AlphaFoldDB" id="A0A8J9ZUB9"/>
<proteinExistence type="inferred from homology"/>
<feature type="compositionally biased region" description="Polar residues" evidence="8">
    <location>
        <begin position="1"/>
        <end position="22"/>
    </location>
</feature>
<accession>A0A8J9ZUB9</accession>
<dbReference type="GO" id="GO:0004930">
    <property type="term" value="F:G protein-coupled receptor activity"/>
    <property type="evidence" value="ECO:0007669"/>
    <property type="project" value="UniProtKB-KW"/>
</dbReference>
<feature type="compositionally biased region" description="Basic and acidic residues" evidence="8">
    <location>
        <begin position="817"/>
        <end position="832"/>
    </location>
</feature>
<feature type="transmembrane region" description="Helical" evidence="9">
    <location>
        <begin position="93"/>
        <end position="124"/>
    </location>
</feature>
<feature type="transmembrane region" description="Helical" evidence="9">
    <location>
        <begin position="308"/>
        <end position="331"/>
    </location>
</feature>
<feature type="transmembrane region" description="Helical" evidence="9">
    <location>
        <begin position="267"/>
        <end position="288"/>
    </location>
</feature>
<dbReference type="CDD" id="cd14993">
    <property type="entry name" value="7tmA_CCKR-like"/>
    <property type="match status" value="1"/>
</dbReference>
<keyword evidence="5 9" id="KW-0472">Membrane</keyword>
<feature type="domain" description="G-protein coupled receptors family 1 profile" evidence="10">
    <location>
        <begin position="247"/>
        <end position="524"/>
    </location>
</feature>
<comment type="subcellular location">
    <subcellularLocation>
        <location evidence="1">Cell membrane</location>
        <topology evidence="1">Multi-pass membrane protein</topology>
    </subcellularLocation>
</comment>
<feature type="transmembrane region" description="Helical" evidence="9">
    <location>
        <begin position="352"/>
        <end position="370"/>
    </location>
</feature>
<evidence type="ECO:0000313" key="12">
    <source>
        <dbReference type="Proteomes" id="UP000838412"/>
    </source>
</evidence>
<evidence type="ECO:0000256" key="9">
    <source>
        <dbReference type="SAM" id="Phobius"/>
    </source>
</evidence>
<sequence>MNATLSPTPPANQTGYTSSFPASPTRPCGGQADLNFNHSDWTQARGGRADPVHRGAHHSDAAGDLEGVRIPFIVVYIIVMLLGMCGNVEGVRILFIVLYIIVMLLGMCGNVEGVRILFIVVYILAMLQGMCGNVEGVRILFIVVYIIVMLLGMCGNVEGVRILFIVVYIIVMLLGMCGNIEGVRILFIVLYIIVMLLGMCGNVEGVRILFIVVYIIVMLLGMCGNVEGVRILFIVMYIIVMLLGMCGNAFVCWTIRRNRLLHNAAHYFIANLAVSDLLVSSVVVPLTLVTFAGDPALLSRPLCTIANYMQPVCVSASVFTLVAISLERFYAIVQPLRNLANSRIFPVNRVRNTIIAIWLVPMVVLSPWLVPAEVSVACFYSDLGQLNRARCLDGFYLVFDPVTAGKFHMAVQTITLLVMHTVPMLFIAVTCGLVLWRLMKLQKPVAPRGTVTRSEINRRKVTLMVVAVVVAFVVAWTPLHMVSITYLFTPQPSEFVLARNNFFTGYLILYLLGYLNSLVNPLIYILMSDRFRRDFKVIVKTLLPCLSWCRGCEGSSGGRVRSNTAGSVTEVTEVAAGWQPPNYMELRNGRYVPAISRGFYTQANPIPGALESVNSTGEGKPNGLASNGMDKSIAITQCSRKYVPISTSEHVSHLGSSYLTLAEYLAESMARSRSDSDDLVSAEAEAFMNEKSVENSANDGTHLMTSTYLGTNGPTRKRLSSGFDEVLLPPPPKYPLRKSGSLASLRSLLDRFGKRNHSQSASSSVGLGLLQLVEAEGDTDSPVPSSDEEGDTPYNSAFFDNPEELPVDSQWPSTSHLSHEVGHRTAEEERYSRYPASEPADSTLGASPDFCRRQERTESVPSDEGIGLGYDQSSDEDDWGNDLEDFAERFGPYEFDPRLKPALPNPAFPRYFRTKSTSLTASVDV</sequence>
<name>A0A8J9ZUB9_BRALA</name>
<evidence type="ECO:0000256" key="6">
    <source>
        <dbReference type="ARBA" id="ARBA00023170"/>
    </source>
</evidence>
<dbReference type="GO" id="GO:0032870">
    <property type="term" value="P:cellular response to hormone stimulus"/>
    <property type="evidence" value="ECO:0007669"/>
    <property type="project" value="TreeGrafter"/>
</dbReference>
<dbReference type="EMBL" id="OV696689">
    <property type="protein sequence ID" value="CAH1261428.1"/>
    <property type="molecule type" value="Genomic_DNA"/>
</dbReference>
<feature type="transmembrane region" description="Helical" evidence="9">
    <location>
        <begin position="160"/>
        <end position="176"/>
    </location>
</feature>
<evidence type="ECO:0000256" key="4">
    <source>
        <dbReference type="ARBA" id="ARBA00022989"/>
    </source>
</evidence>
<feature type="region of interest" description="Disordered" evidence="8">
    <location>
        <begin position="1"/>
        <end position="24"/>
    </location>
</feature>
<feature type="transmembrane region" description="Helical" evidence="9">
    <location>
        <begin position="68"/>
        <end position="86"/>
    </location>
</feature>
<keyword evidence="12" id="KW-1185">Reference proteome</keyword>
<evidence type="ECO:0000313" key="11">
    <source>
        <dbReference type="EMBL" id="CAH1261428.1"/>
    </source>
</evidence>
<organism evidence="11 12">
    <name type="scientific">Branchiostoma lanceolatum</name>
    <name type="common">Common lancelet</name>
    <name type="synonym">Amphioxus lanceolatum</name>
    <dbReference type="NCBI Taxonomy" id="7740"/>
    <lineage>
        <taxon>Eukaryota</taxon>
        <taxon>Metazoa</taxon>
        <taxon>Chordata</taxon>
        <taxon>Cephalochordata</taxon>
        <taxon>Leptocardii</taxon>
        <taxon>Amphioxiformes</taxon>
        <taxon>Branchiostomatidae</taxon>
        <taxon>Branchiostoma</taxon>
    </lineage>
</organism>
<dbReference type="InterPro" id="IPR000276">
    <property type="entry name" value="GPCR_Rhodpsn"/>
</dbReference>
<dbReference type="PROSITE" id="PS00237">
    <property type="entry name" value="G_PROTEIN_RECEP_F1_1"/>
    <property type="match status" value="1"/>
</dbReference>
<feature type="transmembrane region" description="Helical" evidence="9">
    <location>
        <begin position="234"/>
        <end position="255"/>
    </location>
</feature>
<evidence type="ECO:0000256" key="8">
    <source>
        <dbReference type="SAM" id="MobiDB-lite"/>
    </source>
</evidence>
<keyword evidence="3 7" id="KW-0812">Transmembrane</keyword>
<feature type="transmembrane region" description="Helical" evidence="9">
    <location>
        <begin position="182"/>
        <end position="201"/>
    </location>
</feature>
<feature type="transmembrane region" description="Helical" evidence="9">
    <location>
        <begin position="508"/>
        <end position="527"/>
    </location>
</feature>
<keyword evidence="4 9" id="KW-1133">Transmembrane helix</keyword>
<gene>
    <name evidence="11" type="primary">NPFFR2</name>
    <name evidence="11" type="ORF">BLAG_LOCUS16853</name>
</gene>
<evidence type="ECO:0000256" key="2">
    <source>
        <dbReference type="ARBA" id="ARBA00022475"/>
    </source>
</evidence>
<feature type="compositionally biased region" description="Acidic residues" evidence="8">
    <location>
        <begin position="873"/>
        <end position="885"/>
    </location>
</feature>
<comment type="similarity">
    <text evidence="7">Belongs to the G-protein coupled receptor 1 family.</text>
</comment>